<dbReference type="PANTHER" id="PTHR47235:SF1">
    <property type="entry name" value="BLR6548 PROTEIN"/>
    <property type="match status" value="1"/>
</dbReference>
<proteinExistence type="predicted"/>
<name>A0ABV7LGF8_9HYPH</name>
<gene>
    <name evidence="1" type="ORF">ACFOEX_11405</name>
</gene>
<protein>
    <submittedName>
        <fullName evidence="1">Branched-chain amino acid ABC transporter substrate-binding protein</fullName>
    </submittedName>
</protein>
<organism evidence="1 2">
    <name type="scientific">Camelimonas abortus</name>
    <dbReference type="NCBI Taxonomy" id="1017184"/>
    <lineage>
        <taxon>Bacteria</taxon>
        <taxon>Pseudomonadati</taxon>
        <taxon>Pseudomonadota</taxon>
        <taxon>Alphaproteobacteria</taxon>
        <taxon>Hyphomicrobiales</taxon>
        <taxon>Chelatococcaceae</taxon>
        <taxon>Camelimonas</taxon>
    </lineage>
</organism>
<evidence type="ECO:0000313" key="2">
    <source>
        <dbReference type="Proteomes" id="UP001595536"/>
    </source>
</evidence>
<accession>A0ABV7LGF8</accession>
<reference evidence="2" key="1">
    <citation type="journal article" date="2019" name="Int. J. Syst. Evol. Microbiol.">
        <title>The Global Catalogue of Microorganisms (GCM) 10K type strain sequencing project: providing services to taxonomists for standard genome sequencing and annotation.</title>
        <authorList>
            <consortium name="The Broad Institute Genomics Platform"/>
            <consortium name="The Broad Institute Genome Sequencing Center for Infectious Disease"/>
            <person name="Wu L."/>
            <person name="Ma J."/>
        </authorList>
    </citation>
    <scope>NUCLEOTIDE SEQUENCE [LARGE SCALE GENOMIC DNA]</scope>
    <source>
        <strain evidence="2">CCM 7941</strain>
    </source>
</reference>
<sequence length="68" mass="7741">DDLTRENVMKAALSLRDFKPGMIYEGITMNTGPGDHFPFEEMQIMVFRGDRWIPEGGVISAKPKVKDR</sequence>
<feature type="non-terminal residue" evidence="1">
    <location>
        <position position="1"/>
    </location>
</feature>
<dbReference type="EMBL" id="JBHRUV010000065">
    <property type="protein sequence ID" value="MFC3266951.1"/>
    <property type="molecule type" value="Genomic_DNA"/>
</dbReference>
<evidence type="ECO:0000313" key="1">
    <source>
        <dbReference type="EMBL" id="MFC3266951.1"/>
    </source>
</evidence>
<comment type="caution">
    <text evidence="1">The sequence shown here is derived from an EMBL/GenBank/DDBJ whole genome shotgun (WGS) entry which is preliminary data.</text>
</comment>
<dbReference type="PANTHER" id="PTHR47235">
    <property type="entry name" value="BLR6548 PROTEIN"/>
    <property type="match status" value="1"/>
</dbReference>
<keyword evidence="2" id="KW-1185">Reference proteome</keyword>
<dbReference type="Proteomes" id="UP001595536">
    <property type="component" value="Unassembled WGS sequence"/>
</dbReference>